<protein>
    <submittedName>
        <fullName evidence="3">DUF397 family protein</fullName>
    </submittedName>
</protein>
<evidence type="ECO:0000313" key="4">
    <source>
        <dbReference type="Proteomes" id="UP000095210"/>
    </source>
</evidence>
<feature type="domain" description="DUF397" evidence="2">
    <location>
        <begin position="12"/>
        <end position="64"/>
    </location>
</feature>
<evidence type="ECO:0000313" key="3">
    <source>
        <dbReference type="EMBL" id="AOS65332.1"/>
    </source>
</evidence>
<dbReference type="KEGG" id="ahm:TL08_22760"/>
<dbReference type="AlphaFoldDB" id="A0AAC9HTH4"/>
<gene>
    <name evidence="3" type="ORF">TL08_22760</name>
</gene>
<feature type="region of interest" description="Disordered" evidence="1">
    <location>
        <begin position="1"/>
        <end position="22"/>
    </location>
</feature>
<accession>A0AAC9HTH4</accession>
<keyword evidence="4" id="KW-1185">Reference proteome</keyword>
<name>A0AAC9HTH4_9PSEU</name>
<sequence length="66" mass="7432">MRSPSSNNHPDTQWVKSTRSTNNGHCVELRLSRETIAVRDSKNPHGAHLRFPTTAFTAFLSAVKNR</sequence>
<dbReference type="RefSeq" id="WP_069851871.1">
    <property type="nucleotide sequence ID" value="NZ_CP014859.1"/>
</dbReference>
<evidence type="ECO:0000256" key="1">
    <source>
        <dbReference type="SAM" id="MobiDB-lite"/>
    </source>
</evidence>
<dbReference type="EMBL" id="CP014859">
    <property type="protein sequence ID" value="AOS65332.1"/>
    <property type="molecule type" value="Genomic_DNA"/>
</dbReference>
<dbReference type="Proteomes" id="UP000095210">
    <property type="component" value="Chromosome"/>
</dbReference>
<dbReference type="InterPro" id="IPR007278">
    <property type="entry name" value="DUF397"/>
</dbReference>
<evidence type="ECO:0000259" key="2">
    <source>
        <dbReference type="Pfam" id="PF04149"/>
    </source>
</evidence>
<reference evidence="4" key="1">
    <citation type="submission" date="2016-03" db="EMBL/GenBank/DDBJ databases">
        <title>Complete genome sequence of the type strain Actinoalloteichus hymeniacidonis DSM 45092.</title>
        <authorList>
            <person name="Schaffert L."/>
            <person name="Albersmeier A."/>
            <person name="Winkler A."/>
            <person name="Kalinowski J."/>
            <person name="Zotchev S."/>
            <person name="Ruckert C."/>
        </authorList>
    </citation>
    <scope>NUCLEOTIDE SEQUENCE [LARGE SCALE GENOMIC DNA]</scope>
    <source>
        <strain evidence="4">HPA177(T) (DSM 45092(T))</strain>
    </source>
</reference>
<dbReference type="Pfam" id="PF04149">
    <property type="entry name" value="DUF397"/>
    <property type="match status" value="1"/>
</dbReference>
<organism evidence="3 4">
    <name type="scientific">Actinoalloteichus hymeniacidonis</name>
    <dbReference type="NCBI Taxonomy" id="340345"/>
    <lineage>
        <taxon>Bacteria</taxon>
        <taxon>Bacillati</taxon>
        <taxon>Actinomycetota</taxon>
        <taxon>Actinomycetes</taxon>
        <taxon>Pseudonocardiales</taxon>
        <taxon>Pseudonocardiaceae</taxon>
        <taxon>Actinoalloteichus</taxon>
    </lineage>
</organism>
<proteinExistence type="predicted"/>